<name>A0A7Z0MMJ6_9GAMM</name>
<proteinExistence type="predicted"/>
<accession>A0A7Z0MMJ6</accession>
<reference evidence="1 2" key="1">
    <citation type="submission" date="2020-05" db="EMBL/GenBank/DDBJ databases">
        <title>Horizontal transmission and recombination maintain forever young bacterial symbiont genomes.</title>
        <authorList>
            <person name="Russell S.L."/>
            <person name="Pepper-Tunick E."/>
            <person name="Svedberg J."/>
            <person name="Byrne A."/>
            <person name="Ruelas Castillo J."/>
            <person name="Vollmers C."/>
            <person name="Beinart R.A."/>
            <person name="Corbett-Detig R."/>
        </authorList>
    </citation>
    <scope>NUCLEOTIDE SEQUENCE [LARGE SCALE GENOMIC DNA]</scope>
    <source>
        <strain evidence="1">4727-3</strain>
    </source>
</reference>
<sequence length="58" mass="7068">MLFRLRLLLRRSRQHWFILLLLACMISAIITDSYEESGHFNQLVNLLDFHLKDFSERF</sequence>
<comment type="caution">
    <text evidence="1">The sequence shown here is derived from an EMBL/GenBank/DDBJ whole genome shotgun (WGS) entry which is preliminary data.</text>
</comment>
<protein>
    <submittedName>
        <fullName evidence="1">Uncharacterized protein</fullName>
    </submittedName>
</protein>
<dbReference type="AlphaFoldDB" id="A0A7Z0MMJ6"/>
<dbReference type="EMBL" id="JACCHS010000006">
    <property type="protein sequence ID" value="NYT46456.1"/>
    <property type="molecule type" value="Genomic_DNA"/>
</dbReference>
<evidence type="ECO:0000313" key="2">
    <source>
        <dbReference type="Proteomes" id="UP000537890"/>
    </source>
</evidence>
<gene>
    <name evidence="1" type="ORF">H0A75_00815</name>
</gene>
<dbReference type="Proteomes" id="UP000537890">
    <property type="component" value="Unassembled WGS sequence"/>
</dbReference>
<dbReference type="PROSITE" id="PS51257">
    <property type="entry name" value="PROKAR_LIPOPROTEIN"/>
    <property type="match status" value="1"/>
</dbReference>
<evidence type="ECO:0000313" key="1">
    <source>
        <dbReference type="EMBL" id="NYT46456.1"/>
    </source>
</evidence>
<organism evidence="1 2">
    <name type="scientific">Candidatus Methanofishera endochildressiae</name>
    <dbReference type="NCBI Taxonomy" id="2738884"/>
    <lineage>
        <taxon>Bacteria</taxon>
        <taxon>Pseudomonadati</taxon>
        <taxon>Pseudomonadota</taxon>
        <taxon>Gammaproteobacteria</taxon>
        <taxon>Candidatus Methanofishera</taxon>
    </lineage>
</organism>